<evidence type="ECO:0000313" key="3">
    <source>
        <dbReference type="Proteomes" id="UP000224915"/>
    </source>
</evidence>
<sequence>MYPLVLLHGFPFDSSMWDEVVDLLGEEGIPTIALDAPGFGFSEVPEGEPCLEDAADAVVATLDDLGIDRAVLAGLSMGGYIALATAQRHSSRLAGLALLDTKASADPEAARENRLRIAAEAPGAGSAVVADMVEKLLGETTRELDPDLVARHREMLAAAPVPGIVWAQRAMAARPDRMHVLEDLTVPGLVVRGTEDALATQEDAEAMVHAMQAHDGDAELVLIPAAGHMTATEDPEGTAEALAAFWRRCVG</sequence>
<feature type="domain" description="AB hydrolase-1" evidence="1">
    <location>
        <begin position="4"/>
        <end position="241"/>
    </location>
</feature>
<dbReference type="GO" id="GO:0003824">
    <property type="term" value="F:catalytic activity"/>
    <property type="evidence" value="ECO:0007669"/>
    <property type="project" value="InterPro"/>
</dbReference>
<dbReference type="PRINTS" id="PR00111">
    <property type="entry name" value="ABHYDROLASE"/>
</dbReference>
<dbReference type="PRINTS" id="PR00412">
    <property type="entry name" value="EPOXHYDRLASE"/>
</dbReference>
<protein>
    <submittedName>
        <fullName evidence="2">Pimeloyl-ACP methyl ester carboxylesterase</fullName>
    </submittedName>
</protein>
<dbReference type="Gene3D" id="3.40.50.1820">
    <property type="entry name" value="alpha/beta hydrolase"/>
    <property type="match status" value="1"/>
</dbReference>
<dbReference type="InterPro" id="IPR029058">
    <property type="entry name" value="AB_hydrolase_fold"/>
</dbReference>
<gene>
    <name evidence="2" type="ORF">ATL40_1875</name>
</gene>
<dbReference type="EMBL" id="PDJD01000001">
    <property type="protein sequence ID" value="PFG20278.1"/>
    <property type="molecule type" value="Genomic_DNA"/>
</dbReference>
<dbReference type="OrthoDB" id="9785847at2"/>
<dbReference type="Proteomes" id="UP000224915">
    <property type="component" value="Unassembled WGS sequence"/>
</dbReference>
<dbReference type="SUPFAM" id="SSF53474">
    <property type="entry name" value="alpha/beta-Hydrolases"/>
    <property type="match status" value="1"/>
</dbReference>
<dbReference type="AlphaFoldDB" id="A0A2A9D0Q3"/>
<evidence type="ECO:0000259" key="1">
    <source>
        <dbReference type="Pfam" id="PF12697"/>
    </source>
</evidence>
<keyword evidence="3" id="KW-1185">Reference proteome</keyword>
<dbReference type="InterPro" id="IPR000639">
    <property type="entry name" value="Epox_hydrolase-like"/>
</dbReference>
<name>A0A2A9D0Q3_9MICO</name>
<comment type="caution">
    <text evidence="2">The sequence shown here is derived from an EMBL/GenBank/DDBJ whole genome shotgun (WGS) entry which is preliminary data.</text>
</comment>
<reference evidence="2 3" key="1">
    <citation type="submission" date="2017-10" db="EMBL/GenBank/DDBJ databases">
        <title>Sequencing the genomes of 1000 actinobacteria strains.</title>
        <authorList>
            <person name="Klenk H.-P."/>
        </authorList>
    </citation>
    <scope>NUCLEOTIDE SEQUENCE [LARGE SCALE GENOMIC DNA]</scope>
    <source>
        <strain evidence="2 3">DSM 21801</strain>
    </source>
</reference>
<proteinExistence type="predicted"/>
<accession>A0A2A9D0Q3</accession>
<dbReference type="RefSeq" id="WP_098469287.1">
    <property type="nucleotide sequence ID" value="NZ_PDJD01000001.1"/>
</dbReference>
<evidence type="ECO:0000313" key="2">
    <source>
        <dbReference type="EMBL" id="PFG20278.1"/>
    </source>
</evidence>
<dbReference type="InterPro" id="IPR050228">
    <property type="entry name" value="Carboxylesterase_BioH"/>
</dbReference>
<dbReference type="PANTHER" id="PTHR43194:SF5">
    <property type="entry name" value="PIMELOYL-[ACYL-CARRIER PROTEIN] METHYL ESTER ESTERASE"/>
    <property type="match status" value="1"/>
</dbReference>
<dbReference type="Pfam" id="PF12697">
    <property type="entry name" value="Abhydrolase_6"/>
    <property type="match status" value="1"/>
</dbReference>
<dbReference type="PANTHER" id="PTHR43194">
    <property type="entry name" value="HYDROLASE ALPHA/BETA FOLD FAMILY"/>
    <property type="match status" value="1"/>
</dbReference>
<dbReference type="InterPro" id="IPR000073">
    <property type="entry name" value="AB_hydrolase_1"/>
</dbReference>
<organism evidence="2 3">
    <name type="scientific">Serinibacter salmoneus</name>
    <dbReference type="NCBI Taxonomy" id="556530"/>
    <lineage>
        <taxon>Bacteria</taxon>
        <taxon>Bacillati</taxon>
        <taxon>Actinomycetota</taxon>
        <taxon>Actinomycetes</taxon>
        <taxon>Micrococcales</taxon>
        <taxon>Beutenbergiaceae</taxon>
        <taxon>Serinibacter</taxon>
    </lineage>
</organism>